<dbReference type="RefSeq" id="WP_015273436.1">
    <property type="nucleotide sequence ID" value="NC_019907.1"/>
</dbReference>
<organism evidence="3 4">
    <name type="scientific">Liberibacter crescens (strain BT-1)</name>
    <dbReference type="NCBI Taxonomy" id="1215343"/>
    <lineage>
        <taxon>Bacteria</taxon>
        <taxon>Pseudomonadati</taxon>
        <taxon>Pseudomonadota</taxon>
        <taxon>Alphaproteobacteria</taxon>
        <taxon>Hyphomicrobiales</taxon>
        <taxon>Rhizobiaceae</taxon>
        <taxon>Liberibacter</taxon>
    </lineage>
</organism>
<keyword evidence="4" id="KW-1185">Reference proteome</keyword>
<name>L0EXC5_LIBCB</name>
<dbReference type="PANTHER" id="PTHR33219">
    <property type="entry name" value="YLMG HOMOLOG PROTEIN 2, CHLOROPLASTIC"/>
    <property type="match status" value="1"/>
</dbReference>
<feature type="transmembrane region" description="Helical" evidence="2">
    <location>
        <begin position="12"/>
        <end position="32"/>
    </location>
</feature>
<dbReference type="Pfam" id="PF02325">
    <property type="entry name" value="CCB3_YggT"/>
    <property type="match status" value="1"/>
</dbReference>
<evidence type="ECO:0000256" key="1">
    <source>
        <dbReference type="ARBA" id="ARBA00010894"/>
    </source>
</evidence>
<dbReference type="GO" id="GO:0016020">
    <property type="term" value="C:membrane"/>
    <property type="evidence" value="ECO:0007669"/>
    <property type="project" value="InterPro"/>
</dbReference>
<accession>L0EXC5</accession>
<evidence type="ECO:0000313" key="3">
    <source>
        <dbReference type="EMBL" id="AGA65011.1"/>
    </source>
</evidence>
<sequence>MNALIETTVLALNLYTKVLIASVIFSFLYNFGIINTSHQLVKAISDFLYKTTEPILKPIRNLLPDLGGIDISPIILWLIIFFIQTSLLNFMR</sequence>
<reference evidence="3 4" key="1">
    <citation type="journal article" date="2012" name="Stand. Genomic Sci.">
        <title>Complete genome sequence of Liberibacter crescens BT-1.</title>
        <authorList>
            <person name="Leonard M.T."/>
            <person name="Fagen J.R."/>
            <person name="Davis-Richardson A.G."/>
            <person name="Davis M.J."/>
            <person name="Triplett E.W."/>
        </authorList>
    </citation>
    <scope>NUCLEOTIDE SEQUENCE [LARGE SCALE GENOMIC DNA]</scope>
    <source>
        <strain evidence="3 4">BT-1</strain>
    </source>
</reference>
<protein>
    <submittedName>
        <fullName evidence="3">Integral membrane protein YggT</fullName>
    </submittedName>
</protein>
<proteinExistence type="inferred from homology"/>
<dbReference type="AlphaFoldDB" id="L0EXC5"/>
<dbReference type="STRING" id="1215343.B488_10190"/>
<dbReference type="InterPro" id="IPR003425">
    <property type="entry name" value="CCB3/YggT"/>
</dbReference>
<gene>
    <name evidence="3" type="ordered locus">B488_10190</name>
</gene>
<dbReference type="PANTHER" id="PTHR33219:SF14">
    <property type="entry name" value="PROTEIN COFACTOR ASSEMBLY OF COMPLEX C SUBUNIT B CCB3, CHLOROPLASTIC-RELATED"/>
    <property type="match status" value="1"/>
</dbReference>
<dbReference type="Proteomes" id="UP000010799">
    <property type="component" value="Chromosome"/>
</dbReference>
<dbReference type="EMBL" id="CP003789">
    <property type="protein sequence ID" value="AGA65011.1"/>
    <property type="molecule type" value="Genomic_DNA"/>
</dbReference>
<dbReference type="KEGG" id="lcc:B488_10190"/>
<evidence type="ECO:0000256" key="2">
    <source>
        <dbReference type="SAM" id="Phobius"/>
    </source>
</evidence>
<keyword evidence="2" id="KW-0812">Transmembrane</keyword>
<dbReference type="HOGENOM" id="CLU_136788_0_1_5"/>
<dbReference type="PATRIC" id="fig|1215343.11.peg.1047"/>
<comment type="similarity">
    <text evidence="1">Belongs to the YggT family.</text>
</comment>
<feature type="transmembrane region" description="Helical" evidence="2">
    <location>
        <begin position="71"/>
        <end position="91"/>
    </location>
</feature>
<evidence type="ECO:0000313" key="4">
    <source>
        <dbReference type="Proteomes" id="UP000010799"/>
    </source>
</evidence>
<dbReference type="eggNOG" id="COG0762">
    <property type="taxonomic scope" value="Bacteria"/>
</dbReference>
<keyword evidence="2" id="KW-1133">Transmembrane helix</keyword>
<keyword evidence="2" id="KW-0472">Membrane</keyword>